<comment type="caution">
    <text evidence="7">The sequence shown here is derived from an EMBL/GenBank/DDBJ whole genome shotgun (WGS) entry which is preliminary data.</text>
</comment>
<sequence>MKKKELDEIKSKSISELRNKISQLEKEKINALLELKMAKVKNVHAVRGIKKDIAKVKTILNLKLFLEKSQAMTNKPEGKEKENAAN</sequence>
<accession>A0A0G0LF77</accession>
<feature type="coiled-coil region" evidence="6">
    <location>
        <begin position="14"/>
        <end position="41"/>
    </location>
</feature>
<evidence type="ECO:0000256" key="5">
    <source>
        <dbReference type="HAMAP-Rule" id="MF_00374"/>
    </source>
</evidence>
<gene>
    <name evidence="5" type="primary">rpmC</name>
    <name evidence="7" type="ORF">UT12_C0009G0006</name>
</gene>
<dbReference type="AlphaFoldDB" id="A0A0G0LF77"/>
<organism evidence="7 8">
    <name type="scientific">Candidatus Curtissbacteria bacterium GW2011_GWC2_38_9</name>
    <dbReference type="NCBI Taxonomy" id="1618414"/>
    <lineage>
        <taxon>Bacteria</taxon>
        <taxon>Candidatus Curtissiibacteriota</taxon>
    </lineage>
</organism>
<dbReference type="InterPro" id="IPR001854">
    <property type="entry name" value="Ribosomal_uL29"/>
</dbReference>
<evidence type="ECO:0000256" key="6">
    <source>
        <dbReference type="SAM" id="Coils"/>
    </source>
</evidence>
<proteinExistence type="inferred from homology"/>
<dbReference type="EMBL" id="LBVP01000009">
    <property type="protein sequence ID" value="KKQ89697.1"/>
    <property type="molecule type" value="Genomic_DNA"/>
</dbReference>
<keyword evidence="3 5" id="KW-0687">Ribonucleoprotein</keyword>
<reference evidence="7 8" key="1">
    <citation type="journal article" date="2015" name="Nature">
        <title>rRNA introns, odd ribosomes, and small enigmatic genomes across a large radiation of phyla.</title>
        <authorList>
            <person name="Brown C.T."/>
            <person name="Hug L.A."/>
            <person name="Thomas B.C."/>
            <person name="Sharon I."/>
            <person name="Castelle C.J."/>
            <person name="Singh A."/>
            <person name="Wilkins M.J."/>
            <person name="Williams K.H."/>
            <person name="Banfield J.F."/>
        </authorList>
    </citation>
    <scope>NUCLEOTIDE SEQUENCE [LARGE SCALE GENOMIC DNA]</scope>
</reference>
<dbReference type="GO" id="GO:0005840">
    <property type="term" value="C:ribosome"/>
    <property type="evidence" value="ECO:0007669"/>
    <property type="project" value="UniProtKB-KW"/>
</dbReference>
<keyword evidence="2 5" id="KW-0689">Ribosomal protein</keyword>
<evidence type="ECO:0000256" key="1">
    <source>
        <dbReference type="ARBA" id="ARBA00009254"/>
    </source>
</evidence>
<comment type="similarity">
    <text evidence="1 5">Belongs to the universal ribosomal protein uL29 family.</text>
</comment>
<dbReference type="Proteomes" id="UP000034893">
    <property type="component" value="Unassembled WGS sequence"/>
</dbReference>
<name>A0A0G0LF77_9BACT</name>
<evidence type="ECO:0000256" key="3">
    <source>
        <dbReference type="ARBA" id="ARBA00023274"/>
    </source>
</evidence>
<dbReference type="HAMAP" id="MF_00374">
    <property type="entry name" value="Ribosomal_uL29"/>
    <property type="match status" value="1"/>
</dbReference>
<evidence type="ECO:0000313" key="8">
    <source>
        <dbReference type="Proteomes" id="UP000034893"/>
    </source>
</evidence>
<dbReference type="NCBIfam" id="TIGR00012">
    <property type="entry name" value="L29"/>
    <property type="match status" value="1"/>
</dbReference>
<dbReference type="GO" id="GO:1990904">
    <property type="term" value="C:ribonucleoprotein complex"/>
    <property type="evidence" value="ECO:0007669"/>
    <property type="project" value="UniProtKB-KW"/>
</dbReference>
<dbReference type="InterPro" id="IPR036049">
    <property type="entry name" value="Ribosomal_uL29_sf"/>
</dbReference>
<dbReference type="GO" id="GO:0006412">
    <property type="term" value="P:translation"/>
    <property type="evidence" value="ECO:0007669"/>
    <property type="project" value="UniProtKB-UniRule"/>
</dbReference>
<dbReference type="Gene3D" id="1.10.287.310">
    <property type="match status" value="1"/>
</dbReference>
<evidence type="ECO:0000313" key="7">
    <source>
        <dbReference type="EMBL" id="KKQ89697.1"/>
    </source>
</evidence>
<protein>
    <recommendedName>
        <fullName evidence="4 5">Large ribosomal subunit protein uL29</fullName>
    </recommendedName>
</protein>
<evidence type="ECO:0000256" key="2">
    <source>
        <dbReference type="ARBA" id="ARBA00022980"/>
    </source>
</evidence>
<dbReference type="Pfam" id="PF00831">
    <property type="entry name" value="Ribosomal_L29"/>
    <property type="match status" value="1"/>
</dbReference>
<evidence type="ECO:0000256" key="4">
    <source>
        <dbReference type="ARBA" id="ARBA00035204"/>
    </source>
</evidence>
<dbReference type="GO" id="GO:0003735">
    <property type="term" value="F:structural constituent of ribosome"/>
    <property type="evidence" value="ECO:0007669"/>
    <property type="project" value="InterPro"/>
</dbReference>
<dbReference type="SUPFAM" id="SSF46561">
    <property type="entry name" value="Ribosomal protein L29 (L29p)"/>
    <property type="match status" value="1"/>
</dbReference>
<keyword evidence="6" id="KW-0175">Coiled coil</keyword>